<accession>A0AAP3YE51</accession>
<dbReference type="Gene3D" id="3.10.450.130">
    <property type="entry name" value="folded 79 residue fragment of lin0334 like domains"/>
    <property type="match status" value="1"/>
</dbReference>
<keyword evidence="1" id="KW-0472">Membrane</keyword>
<name>A0AAP3YE51_BACAM</name>
<protein>
    <submittedName>
        <fullName evidence="2">DUF1433 domain-containing protein</fullName>
    </submittedName>
</protein>
<organism evidence="2 3">
    <name type="scientific">Bacillus amyloliquefaciens</name>
    <name type="common">Bacillus velezensis</name>
    <dbReference type="NCBI Taxonomy" id="1390"/>
    <lineage>
        <taxon>Bacteria</taxon>
        <taxon>Bacillati</taxon>
        <taxon>Bacillota</taxon>
        <taxon>Bacilli</taxon>
        <taxon>Bacillales</taxon>
        <taxon>Bacillaceae</taxon>
        <taxon>Bacillus</taxon>
        <taxon>Bacillus amyloliquefaciens group</taxon>
    </lineage>
</organism>
<comment type="caution">
    <text evidence="2">The sequence shown here is derived from an EMBL/GenBank/DDBJ whole genome shotgun (WGS) entry which is preliminary data.</text>
</comment>
<dbReference type="Pfam" id="PF07252">
    <property type="entry name" value="DUF1433"/>
    <property type="match status" value="1"/>
</dbReference>
<dbReference type="AlphaFoldDB" id="A0AAP3YE51"/>
<dbReference type="InterPro" id="IPR009881">
    <property type="entry name" value="DUF1433"/>
</dbReference>
<evidence type="ECO:0000313" key="3">
    <source>
        <dbReference type="Proteomes" id="UP001222377"/>
    </source>
</evidence>
<feature type="transmembrane region" description="Helical" evidence="1">
    <location>
        <begin position="6"/>
        <end position="22"/>
    </location>
</feature>
<keyword evidence="1" id="KW-1133">Transmembrane helix</keyword>
<evidence type="ECO:0000256" key="1">
    <source>
        <dbReference type="SAM" id="Phobius"/>
    </source>
</evidence>
<reference evidence="2" key="1">
    <citation type="submission" date="2023-02" db="EMBL/GenBank/DDBJ databases">
        <title>Draft Whole-Genome Sequences of Bacillus Strains of Potential Probiotic for Poultry.</title>
        <authorList>
            <person name="Ma L.M."/>
            <person name="Lopez-Guerra N."/>
            <person name="Zhang G."/>
        </authorList>
    </citation>
    <scope>NUCLEOTIDE SEQUENCE</scope>
    <source>
        <strain evidence="2">OSU1013-24</strain>
    </source>
</reference>
<evidence type="ECO:0000313" key="2">
    <source>
        <dbReference type="EMBL" id="MDF4193891.1"/>
    </source>
</evidence>
<dbReference type="EMBL" id="JARKHX010000003">
    <property type="protein sequence ID" value="MDF4193891.1"/>
    <property type="molecule type" value="Genomic_DNA"/>
</dbReference>
<dbReference type="Proteomes" id="UP001222377">
    <property type="component" value="Unassembled WGS sequence"/>
</dbReference>
<sequence length="121" mass="13998">MKKYIIILLLIIIIIAFGGIFMKHQYDERQEKNKTAGLELFEKAKKRMTDYINANYEGIEKISFSTDYKMDPMGGINAEGYLNGDKTKEFWGIYDKSNNIITSSYVDAKEKPGCEEKPCKY</sequence>
<gene>
    <name evidence="2" type="ORF">PV946_08920</name>
</gene>
<keyword evidence="1" id="KW-0812">Transmembrane</keyword>
<proteinExistence type="predicted"/>
<dbReference type="RefSeq" id="WP_276351073.1">
    <property type="nucleotide sequence ID" value="NZ_JARKHX010000003.1"/>
</dbReference>